<feature type="transmembrane region" description="Helical" evidence="1">
    <location>
        <begin position="55"/>
        <end position="76"/>
    </location>
</feature>
<gene>
    <name evidence="2" type="ORF">ACERZ8_13705</name>
</gene>
<proteinExistence type="predicted"/>
<dbReference type="Proteomes" id="UP001627408">
    <property type="component" value="Unassembled WGS sequence"/>
</dbReference>
<feature type="transmembrane region" description="Helical" evidence="1">
    <location>
        <begin position="12"/>
        <end position="35"/>
    </location>
</feature>
<protein>
    <submittedName>
        <fullName evidence="2">DNA repair protein</fullName>
    </submittedName>
</protein>
<evidence type="ECO:0000313" key="3">
    <source>
        <dbReference type="Proteomes" id="UP001627408"/>
    </source>
</evidence>
<keyword evidence="1" id="KW-1133">Transmembrane helix</keyword>
<name>A0ABW8UVF0_9RHOB</name>
<organism evidence="2 3">
    <name type="scientific">Tateyamaria armeniaca</name>
    <dbReference type="NCBI Taxonomy" id="2518930"/>
    <lineage>
        <taxon>Bacteria</taxon>
        <taxon>Pseudomonadati</taxon>
        <taxon>Pseudomonadota</taxon>
        <taxon>Alphaproteobacteria</taxon>
        <taxon>Rhodobacterales</taxon>
        <taxon>Roseobacteraceae</taxon>
        <taxon>Tateyamaria</taxon>
    </lineage>
</organism>
<sequence>MMRVCIALMQRLSLILFAALALCLIVMTGLATFGVVPWVTLPLEWNGAAIPAAGLYAQVALTIFALSLCFFLPANWRMMRLEDSHRRFEIGVNDITRAYHAAHAADRDGVFRTEDAFDDMRDRIGFMREHPDLGRLEPEILDLAAKMSHISRDLADAYSDDRVSRARSFLKERQYEVDRFNDRLAHAKAIHSEFSNWITRIELDENVARTQMERLLDELETMLPELNKPATPLPAVQRTAKVTQLPKRAE</sequence>
<dbReference type="EMBL" id="JBHDIY010000002">
    <property type="protein sequence ID" value="MFL4470887.1"/>
    <property type="molecule type" value="Genomic_DNA"/>
</dbReference>
<comment type="caution">
    <text evidence="2">The sequence shown here is derived from an EMBL/GenBank/DDBJ whole genome shotgun (WGS) entry which is preliminary data.</text>
</comment>
<evidence type="ECO:0000313" key="2">
    <source>
        <dbReference type="EMBL" id="MFL4470887.1"/>
    </source>
</evidence>
<accession>A0ABW8UVF0</accession>
<keyword evidence="3" id="KW-1185">Reference proteome</keyword>
<keyword evidence="1" id="KW-0812">Transmembrane</keyword>
<evidence type="ECO:0000256" key="1">
    <source>
        <dbReference type="SAM" id="Phobius"/>
    </source>
</evidence>
<keyword evidence="1" id="KW-0472">Membrane</keyword>
<dbReference type="RefSeq" id="WP_407592721.1">
    <property type="nucleotide sequence ID" value="NZ_JBHDIY010000002.1"/>
</dbReference>
<reference evidence="2 3" key="1">
    <citation type="submission" date="2024-08" db="EMBL/GenBank/DDBJ databases">
        <title>Tateyamaria sp. nov., isolated from marine algae.</title>
        <authorList>
            <person name="Choi B.J."/>
            <person name="Kim J.M."/>
            <person name="Lee J.K."/>
            <person name="Choi D.G."/>
            <person name="Bayburt H."/>
            <person name="Baek J.H."/>
            <person name="Han D.M."/>
            <person name="Jeon C.O."/>
        </authorList>
    </citation>
    <scope>NUCLEOTIDE SEQUENCE [LARGE SCALE GENOMIC DNA]</scope>
    <source>
        <strain evidence="2 3">KMU-156</strain>
    </source>
</reference>